<name>A0A0F9PCG7_9ZZZZ</name>
<dbReference type="AlphaFoldDB" id="A0A0F9PCG7"/>
<dbReference type="EMBL" id="LAZR01002482">
    <property type="protein sequence ID" value="KKN29520.1"/>
    <property type="molecule type" value="Genomic_DNA"/>
</dbReference>
<comment type="caution">
    <text evidence="1">The sequence shown here is derived from an EMBL/GenBank/DDBJ whole genome shotgun (WGS) entry which is preliminary data.</text>
</comment>
<evidence type="ECO:0000313" key="1">
    <source>
        <dbReference type="EMBL" id="KKN29520.1"/>
    </source>
</evidence>
<gene>
    <name evidence="1" type="ORF">LCGC14_0843320</name>
</gene>
<proteinExistence type="predicted"/>
<protein>
    <submittedName>
        <fullName evidence="1">Uncharacterized protein</fullName>
    </submittedName>
</protein>
<accession>A0A0F9PCG7</accession>
<reference evidence="1" key="1">
    <citation type="journal article" date="2015" name="Nature">
        <title>Complex archaea that bridge the gap between prokaryotes and eukaryotes.</title>
        <authorList>
            <person name="Spang A."/>
            <person name="Saw J.H."/>
            <person name="Jorgensen S.L."/>
            <person name="Zaremba-Niedzwiedzka K."/>
            <person name="Martijn J."/>
            <person name="Lind A.E."/>
            <person name="van Eijk R."/>
            <person name="Schleper C."/>
            <person name="Guy L."/>
            <person name="Ettema T.J."/>
        </authorList>
    </citation>
    <scope>NUCLEOTIDE SEQUENCE</scope>
</reference>
<organism evidence="1">
    <name type="scientific">marine sediment metagenome</name>
    <dbReference type="NCBI Taxonomy" id="412755"/>
    <lineage>
        <taxon>unclassified sequences</taxon>
        <taxon>metagenomes</taxon>
        <taxon>ecological metagenomes</taxon>
    </lineage>
</organism>
<sequence>MQSIDNMDNAEVVALVVVKLAQVYMRMTDLLVRVTGVRDSINLTQKACQRHEELASARQSVWEAHCASLDALKTLPGWEDWMLDGPNERVYSIKEASKV</sequence>